<keyword evidence="3" id="KW-1185">Reference proteome</keyword>
<accession>T1F090</accession>
<dbReference type="Proteomes" id="UP000015101">
    <property type="component" value="Unassembled WGS sequence"/>
</dbReference>
<evidence type="ECO:0000313" key="3">
    <source>
        <dbReference type="Proteomes" id="UP000015101"/>
    </source>
</evidence>
<dbReference type="EnsemblMetazoa" id="HelroT168161">
    <property type="protein sequence ID" value="HelroP168161"/>
    <property type="gene ID" value="HelroG168161"/>
</dbReference>
<reference evidence="3" key="1">
    <citation type="submission" date="2012-12" db="EMBL/GenBank/DDBJ databases">
        <authorList>
            <person name="Hellsten U."/>
            <person name="Grimwood J."/>
            <person name="Chapman J.A."/>
            <person name="Shapiro H."/>
            <person name="Aerts A."/>
            <person name="Otillar R.P."/>
            <person name="Terry A.Y."/>
            <person name="Boore J.L."/>
            <person name="Simakov O."/>
            <person name="Marletaz F."/>
            <person name="Cho S.-J."/>
            <person name="Edsinger-Gonzales E."/>
            <person name="Havlak P."/>
            <person name="Kuo D.-H."/>
            <person name="Larsson T."/>
            <person name="Lv J."/>
            <person name="Arendt D."/>
            <person name="Savage R."/>
            <person name="Osoegawa K."/>
            <person name="de Jong P."/>
            <person name="Lindberg D.R."/>
            <person name="Seaver E.C."/>
            <person name="Weisblat D.A."/>
            <person name="Putnam N.H."/>
            <person name="Grigoriev I.V."/>
            <person name="Rokhsar D.S."/>
        </authorList>
    </citation>
    <scope>NUCLEOTIDE SEQUENCE</scope>
</reference>
<dbReference type="InParanoid" id="T1F090"/>
<organism evidence="2 3">
    <name type="scientific">Helobdella robusta</name>
    <name type="common">Californian leech</name>
    <dbReference type="NCBI Taxonomy" id="6412"/>
    <lineage>
        <taxon>Eukaryota</taxon>
        <taxon>Metazoa</taxon>
        <taxon>Spiralia</taxon>
        <taxon>Lophotrochozoa</taxon>
        <taxon>Annelida</taxon>
        <taxon>Clitellata</taxon>
        <taxon>Hirudinea</taxon>
        <taxon>Rhynchobdellida</taxon>
        <taxon>Glossiphoniidae</taxon>
        <taxon>Helobdella</taxon>
    </lineage>
</organism>
<gene>
    <name evidence="2" type="primary">20202240</name>
    <name evidence="1" type="ORF">HELRODRAFT_168161</name>
</gene>
<proteinExistence type="predicted"/>
<evidence type="ECO:0008006" key="4">
    <source>
        <dbReference type="Google" id="ProtNLM"/>
    </source>
</evidence>
<reference evidence="1 3" key="2">
    <citation type="journal article" date="2013" name="Nature">
        <title>Insights into bilaterian evolution from three spiralian genomes.</title>
        <authorList>
            <person name="Simakov O."/>
            <person name="Marletaz F."/>
            <person name="Cho S.J."/>
            <person name="Edsinger-Gonzales E."/>
            <person name="Havlak P."/>
            <person name="Hellsten U."/>
            <person name="Kuo D.H."/>
            <person name="Larsson T."/>
            <person name="Lv J."/>
            <person name="Arendt D."/>
            <person name="Savage R."/>
            <person name="Osoegawa K."/>
            <person name="de Jong P."/>
            <person name="Grimwood J."/>
            <person name="Chapman J.A."/>
            <person name="Shapiro H."/>
            <person name="Aerts A."/>
            <person name="Otillar R.P."/>
            <person name="Terry A.Y."/>
            <person name="Boore J.L."/>
            <person name="Grigoriev I.V."/>
            <person name="Lindberg D.R."/>
            <person name="Seaver E.C."/>
            <person name="Weisblat D.A."/>
            <person name="Putnam N.H."/>
            <person name="Rokhsar D.S."/>
        </authorList>
    </citation>
    <scope>NUCLEOTIDE SEQUENCE</scope>
</reference>
<dbReference type="GeneID" id="20202240"/>
<reference evidence="2" key="3">
    <citation type="submission" date="2015-06" db="UniProtKB">
        <authorList>
            <consortium name="EnsemblMetazoa"/>
        </authorList>
    </citation>
    <scope>IDENTIFICATION</scope>
</reference>
<protein>
    <recommendedName>
        <fullName evidence="4">Ricin B lectin domain-containing protein</fullName>
    </recommendedName>
</protein>
<dbReference type="CTD" id="20202240"/>
<dbReference type="EMBL" id="KB095959">
    <property type="protein sequence ID" value="ESO09202.1"/>
    <property type="molecule type" value="Genomic_DNA"/>
</dbReference>
<dbReference type="Gene3D" id="2.80.10.50">
    <property type="match status" value="2"/>
</dbReference>
<dbReference type="KEGG" id="hro:HELRODRAFT_168161"/>
<dbReference type="RefSeq" id="XP_009012295.1">
    <property type="nucleotide sequence ID" value="XM_009014047.1"/>
</dbReference>
<dbReference type="EMBL" id="AMQM01002911">
    <property type="status" value="NOT_ANNOTATED_CDS"/>
    <property type="molecule type" value="Genomic_DNA"/>
</dbReference>
<evidence type="ECO:0000313" key="2">
    <source>
        <dbReference type="EnsemblMetazoa" id="HelroP168161"/>
    </source>
</evidence>
<dbReference type="AlphaFoldDB" id="T1F090"/>
<dbReference type="InterPro" id="IPR035992">
    <property type="entry name" value="Ricin_B-like_lectins"/>
</dbReference>
<name>T1F090_HELRO</name>
<dbReference type="HOGENOM" id="CLU_1091000_0_0_1"/>
<evidence type="ECO:0000313" key="1">
    <source>
        <dbReference type="EMBL" id="ESO09202.1"/>
    </source>
</evidence>
<sequence>MFIDIDGKNPGSRLITNVADESDTQLWYDEPISGCIKNKSNNLCLDLQDSDPTPGAHLVVNRTNYNVNQGFEFTFVSTIENCQKKYSTPSPPVHTPFPPNPPQIYYAKTDIRNECLSRNDSPSTNFQSRKFYIVNDKHSKVLTIEYENTLREAHAVLSSRSYPPALNQLWYVQADGIISSYLNDFMIDNADGKIKMKSSIGNPFHKWESYGKHVTDEIGDCLANREKPGVKICNLFSAPCQDVINEEWRFEYVSN</sequence>
<dbReference type="SUPFAM" id="SSF50370">
    <property type="entry name" value="Ricin B-like lectins"/>
    <property type="match status" value="2"/>
</dbReference>